<keyword evidence="6" id="KW-1185">Reference proteome</keyword>
<accession>A0ABW4JKH7</accession>
<dbReference type="Proteomes" id="UP001597079">
    <property type="component" value="Unassembled WGS sequence"/>
</dbReference>
<sequence>MIRFVAPPLPIYLASGFVSYAPGDQHVARERLGLFDVLFVSKGTLFMGDDLPKISRRWTIAANEFLILKPDRPHFPWKPCDELTQFYWLHFYVPHTWYEQRQNKMIEHKSSIRLTRDILINAQSEDERRHIKPFNIDIPEFGTLTKPTMVYERLIELISLEKNSTNFGRFRQQSLFQLIMIDLNNTQALTETSNVSKVAYDAANFIRGNFNRNISYQLLAIELNFHSTYITRCMKRIFGCTPSEYLRRYRVDQSKLLLLSTDLPIAVIANQVGYSQQSFYTYNFKKEVGETPLEFRRRLKTSEETLSNDRF</sequence>
<dbReference type="SMART" id="SM00342">
    <property type="entry name" value="HTH_ARAC"/>
    <property type="match status" value="1"/>
</dbReference>
<evidence type="ECO:0000256" key="2">
    <source>
        <dbReference type="ARBA" id="ARBA00023125"/>
    </source>
</evidence>
<dbReference type="PROSITE" id="PS00041">
    <property type="entry name" value="HTH_ARAC_FAMILY_1"/>
    <property type="match status" value="1"/>
</dbReference>
<dbReference type="PROSITE" id="PS01124">
    <property type="entry name" value="HTH_ARAC_FAMILY_2"/>
    <property type="match status" value="1"/>
</dbReference>
<evidence type="ECO:0000256" key="1">
    <source>
        <dbReference type="ARBA" id="ARBA00023015"/>
    </source>
</evidence>
<comment type="caution">
    <text evidence="5">The sequence shown here is derived from an EMBL/GenBank/DDBJ whole genome shotgun (WGS) entry which is preliminary data.</text>
</comment>
<proteinExistence type="predicted"/>
<dbReference type="InterPro" id="IPR009057">
    <property type="entry name" value="Homeodomain-like_sf"/>
</dbReference>
<dbReference type="InterPro" id="IPR018060">
    <property type="entry name" value="HTH_AraC"/>
</dbReference>
<dbReference type="Gene3D" id="1.10.10.60">
    <property type="entry name" value="Homeodomain-like"/>
    <property type="match status" value="2"/>
</dbReference>
<evidence type="ECO:0000313" key="6">
    <source>
        <dbReference type="Proteomes" id="UP001597079"/>
    </source>
</evidence>
<evidence type="ECO:0000313" key="5">
    <source>
        <dbReference type="EMBL" id="MFD1675730.1"/>
    </source>
</evidence>
<dbReference type="PANTHER" id="PTHR43280:SF28">
    <property type="entry name" value="HTH-TYPE TRANSCRIPTIONAL ACTIVATOR RHAS"/>
    <property type="match status" value="1"/>
</dbReference>
<dbReference type="SUPFAM" id="SSF46689">
    <property type="entry name" value="Homeodomain-like"/>
    <property type="match status" value="2"/>
</dbReference>
<reference evidence="6" key="1">
    <citation type="journal article" date="2019" name="Int. J. Syst. Evol. Microbiol.">
        <title>The Global Catalogue of Microorganisms (GCM) 10K type strain sequencing project: providing services to taxonomists for standard genome sequencing and annotation.</title>
        <authorList>
            <consortium name="The Broad Institute Genomics Platform"/>
            <consortium name="The Broad Institute Genome Sequencing Center for Infectious Disease"/>
            <person name="Wu L."/>
            <person name="Ma J."/>
        </authorList>
    </citation>
    <scope>NUCLEOTIDE SEQUENCE [LARGE SCALE GENOMIC DNA]</scope>
    <source>
        <strain evidence="6">CGMCC 1.12286</strain>
    </source>
</reference>
<keyword evidence="1" id="KW-0805">Transcription regulation</keyword>
<gene>
    <name evidence="5" type="ORF">ACFSB2_13595</name>
</gene>
<feature type="domain" description="HTH araC/xylS-type" evidence="4">
    <location>
        <begin position="200"/>
        <end position="298"/>
    </location>
</feature>
<dbReference type="RefSeq" id="WP_377943613.1">
    <property type="nucleotide sequence ID" value="NZ_JBHUCX010000035.1"/>
</dbReference>
<evidence type="ECO:0000256" key="3">
    <source>
        <dbReference type="ARBA" id="ARBA00023163"/>
    </source>
</evidence>
<dbReference type="PANTHER" id="PTHR43280">
    <property type="entry name" value="ARAC-FAMILY TRANSCRIPTIONAL REGULATOR"/>
    <property type="match status" value="1"/>
</dbReference>
<dbReference type="Pfam" id="PF12833">
    <property type="entry name" value="HTH_18"/>
    <property type="match status" value="1"/>
</dbReference>
<evidence type="ECO:0000259" key="4">
    <source>
        <dbReference type="PROSITE" id="PS01124"/>
    </source>
</evidence>
<protein>
    <submittedName>
        <fullName evidence="5">Helix-turn-helix transcriptional regulator</fullName>
    </submittedName>
</protein>
<keyword evidence="2" id="KW-0238">DNA-binding</keyword>
<dbReference type="SUPFAM" id="SSF51215">
    <property type="entry name" value="Regulatory protein AraC"/>
    <property type="match status" value="1"/>
</dbReference>
<keyword evidence="3" id="KW-0804">Transcription</keyword>
<dbReference type="InterPro" id="IPR037923">
    <property type="entry name" value="HTH-like"/>
</dbReference>
<organism evidence="5 6">
    <name type="scientific">Alicyclobacillus fodiniaquatilis</name>
    <dbReference type="NCBI Taxonomy" id="1661150"/>
    <lineage>
        <taxon>Bacteria</taxon>
        <taxon>Bacillati</taxon>
        <taxon>Bacillota</taxon>
        <taxon>Bacilli</taxon>
        <taxon>Bacillales</taxon>
        <taxon>Alicyclobacillaceae</taxon>
        <taxon>Alicyclobacillus</taxon>
    </lineage>
</organism>
<name>A0ABW4JKH7_9BACL</name>
<dbReference type="EMBL" id="JBHUCX010000035">
    <property type="protein sequence ID" value="MFD1675730.1"/>
    <property type="molecule type" value="Genomic_DNA"/>
</dbReference>
<dbReference type="InterPro" id="IPR018062">
    <property type="entry name" value="HTH_AraC-typ_CS"/>
</dbReference>